<sequence>MTLARERVKKGFRLVLVYSICLPPTMRHLLRNHDKPLSEELAGLIGYLKPKADSFSLLLSHEYTDRSIQDLGTRALKGIDRARVEALEEANATLPAKKKMQFYIVAMEHDINYYDTGGAWEENERNERINWYSSGGQSYGEGMEEIKMNFLNPGRDSLAELWEGHGNSTFEGYLGNEGATRNTTYSRYAIVAWPAVRSVENALKYIGANAALGALKAQKSIDGATLRSFMTAAANANSVGDDESYSLGYRPKSESLSVKFCQTLCDLLVQVRDPALVDMFFGNFFGRLGDKQNLIPFIIKIIRAFKWSDIAKGLMGSLGGEIQETRVGFMRYAREAGDSGMKLALNLVQSLDGGPAQQDLLKAAVEKAVLIRDERLCSWTAVDVGYP</sequence>
<evidence type="ECO:0000313" key="2">
    <source>
        <dbReference type="Proteomes" id="UP000486351"/>
    </source>
</evidence>
<dbReference type="EMBL" id="QXFY01001721">
    <property type="protein sequence ID" value="KAE9310956.1"/>
    <property type="molecule type" value="Genomic_DNA"/>
</dbReference>
<comment type="caution">
    <text evidence="1">The sequence shown here is derived from an EMBL/GenBank/DDBJ whole genome shotgun (WGS) entry which is preliminary data.</text>
</comment>
<dbReference type="AlphaFoldDB" id="A0A6G0R030"/>
<dbReference type="Proteomes" id="UP000486351">
    <property type="component" value="Unassembled WGS sequence"/>
</dbReference>
<protein>
    <submittedName>
        <fullName evidence="1">Uncharacterized protein</fullName>
    </submittedName>
</protein>
<organism evidence="1 2">
    <name type="scientific">Phytophthora fragariae</name>
    <dbReference type="NCBI Taxonomy" id="53985"/>
    <lineage>
        <taxon>Eukaryota</taxon>
        <taxon>Sar</taxon>
        <taxon>Stramenopiles</taxon>
        <taxon>Oomycota</taxon>
        <taxon>Peronosporomycetes</taxon>
        <taxon>Peronosporales</taxon>
        <taxon>Peronosporaceae</taxon>
        <taxon>Phytophthora</taxon>
    </lineage>
</organism>
<reference evidence="1 2" key="1">
    <citation type="submission" date="2018-09" db="EMBL/GenBank/DDBJ databases">
        <title>Genomic investigation of the strawberry pathogen Phytophthora fragariae indicates pathogenicity is determined by transcriptional variation in three key races.</title>
        <authorList>
            <person name="Adams T.M."/>
            <person name="Armitage A.D."/>
            <person name="Sobczyk M.K."/>
            <person name="Bates H.J."/>
            <person name="Dunwell J.M."/>
            <person name="Nellist C.F."/>
            <person name="Harrison R.J."/>
        </authorList>
    </citation>
    <scope>NUCLEOTIDE SEQUENCE [LARGE SCALE GENOMIC DNA]</scope>
    <source>
        <strain evidence="1 2">NOV-77</strain>
    </source>
</reference>
<evidence type="ECO:0000313" key="1">
    <source>
        <dbReference type="EMBL" id="KAE9310956.1"/>
    </source>
</evidence>
<proteinExistence type="predicted"/>
<accession>A0A6G0R030</accession>
<name>A0A6G0R030_9STRA</name>
<gene>
    <name evidence="1" type="ORF">PF008_g20323</name>
</gene>